<keyword evidence="1" id="KW-0732">Signal</keyword>
<dbReference type="Gene3D" id="2.40.70.10">
    <property type="entry name" value="Acid Proteases"/>
    <property type="match status" value="1"/>
</dbReference>
<proteinExistence type="predicted"/>
<dbReference type="OrthoDB" id="2563011at2759"/>
<dbReference type="InterPro" id="IPR033121">
    <property type="entry name" value="PEPTIDASE_A1"/>
</dbReference>
<sequence>MTWLPIPVSSLPLALCLSIRSMTTATSMSKRNSTPPPPATLFLPLTFDNNRRYTVNVSLPGNSSQPEYFAFALTTSTGYSSVAAQGCSTCGGGPTYSTSPNQQIGAVRNVSVPGGSIVGSAIAQANNLQLQNGSSWPWIDPSFIIANQSNSIFGAGTSGVIGIGTNARQGTFNETPMAFWLKNNPSHQNFSYGLALNPPNDPTSSNAGTLHWLAPDENSYEVNTDSFVEMDGWSFQGSNGVNMSDDNAGLSAVIDPIFVDLVFPQDEAQSIYGAIPGSQRQTTLSSSGSTIYILPCNTTMQLTLTFGTVSVTLTEDQLVRNLGNSTCQGVLEEWAPKMSQNTF</sequence>
<comment type="caution">
    <text evidence="3">The sequence shown here is derived from an EMBL/GenBank/DDBJ whole genome shotgun (WGS) entry which is preliminary data.</text>
</comment>
<evidence type="ECO:0000313" key="4">
    <source>
        <dbReference type="Proteomes" id="UP000772434"/>
    </source>
</evidence>
<feature type="chain" id="PRO_5040187924" description="Peptidase A1 domain-containing protein" evidence="1">
    <location>
        <begin position="17"/>
        <end position="343"/>
    </location>
</feature>
<evidence type="ECO:0000256" key="1">
    <source>
        <dbReference type="SAM" id="SignalP"/>
    </source>
</evidence>
<dbReference type="PROSITE" id="PS51767">
    <property type="entry name" value="PEPTIDASE_A1"/>
    <property type="match status" value="1"/>
</dbReference>
<gene>
    <name evidence="3" type="ORF">BDP27DRAFT_609244</name>
</gene>
<reference evidence="3" key="1">
    <citation type="submission" date="2020-11" db="EMBL/GenBank/DDBJ databases">
        <authorList>
            <consortium name="DOE Joint Genome Institute"/>
            <person name="Ahrendt S."/>
            <person name="Riley R."/>
            <person name="Andreopoulos W."/>
            <person name="Labutti K."/>
            <person name="Pangilinan J."/>
            <person name="Ruiz-Duenas F.J."/>
            <person name="Barrasa J.M."/>
            <person name="Sanchez-Garcia M."/>
            <person name="Camarero S."/>
            <person name="Miyauchi S."/>
            <person name="Serrano A."/>
            <person name="Linde D."/>
            <person name="Babiker R."/>
            <person name="Drula E."/>
            <person name="Ayuso-Fernandez I."/>
            <person name="Pacheco R."/>
            <person name="Padilla G."/>
            <person name="Ferreira P."/>
            <person name="Barriuso J."/>
            <person name="Kellner H."/>
            <person name="Castanera R."/>
            <person name="Alfaro M."/>
            <person name="Ramirez L."/>
            <person name="Pisabarro A.G."/>
            <person name="Kuo A."/>
            <person name="Tritt A."/>
            <person name="Lipzen A."/>
            <person name="He G."/>
            <person name="Yan M."/>
            <person name="Ng V."/>
            <person name="Cullen D."/>
            <person name="Martin F."/>
            <person name="Rosso M.-N."/>
            <person name="Henrissat B."/>
            <person name="Hibbett D."/>
            <person name="Martinez A.T."/>
            <person name="Grigoriev I.V."/>
        </authorList>
    </citation>
    <scope>NUCLEOTIDE SEQUENCE</scope>
    <source>
        <strain evidence="3">AH 40177</strain>
    </source>
</reference>
<organism evidence="3 4">
    <name type="scientific">Rhodocollybia butyracea</name>
    <dbReference type="NCBI Taxonomy" id="206335"/>
    <lineage>
        <taxon>Eukaryota</taxon>
        <taxon>Fungi</taxon>
        <taxon>Dikarya</taxon>
        <taxon>Basidiomycota</taxon>
        <taxon>Agaricomycotina</taxon>
        <taxon>Agaricomycetes</taxon>
        <taxon>Agaricomycetidae</taxon>
        <taxon>Agaricales</taxon>
        <taxon>Marasmiineae</taxon>
        <taxon>Omphalotaceae</taxon>
        <taxon>Rhodocollybia</taxon>
    </lineage>
</organism>
<dbReference type="Proteomes" id="UP000772434">
    <property type="component" value="Unassembled WGS sequence"/>
</dbReference>
<feature type="signal peptide" evidence="1">
    <location>
        <begin position="1"/>
        <end position="16"/>
    </location>
</feature>
<dbReference type="InterPro" id="IPR021109">
    <property type="entry name" value="Peptidase_aspartic_dom_sf"/>
</dbReference>
<keyword evidence="4" id="KW-1185">Reference proteome</keyword>
<evidence type="ECO:0000313" key="3">
    <source>
        <dbReference type="EMBL" id="KAF9077417.1"/>
    </source>
</evidence>
<name>A0A9P5UFM1_9AGAR</name>
<evidence type="ECO:0000259" key="2">
    <source>
        <dbReference type="PROSITE" id="PS51767"/>
    </source>
</evidence>
<feature type="domain" description="Peptidase A1" evidence="2">
    <location>
        <begin position="53"/>
        <end position="343"/>
    </location>
</feature>
<accession>A0A9P5UFM1</accession>
<dbReference type="AlphaFoldDB" id="A0A9P5UFM1"/>
<dbReference type="EMBL" id="JADNRY010000004">
    <property type="protein sequence ID" value="KAF9077417.1"/>
    <property type="molecule type" value="Genomic_DNA"/>
</dbReference>
<protein>
    <recommendedName>
        <fullName evidence="2">Peptidase A1 domain-containing protein</fullName>
    </recommendedName>
</protein>
<dbReference type="SUPFAM" id="SSF50630">
    <property type="entry name" value="Acid proteases"/>
    <property type="match status" value="1"/>
</dbReference>